<protein>
    <recommendedName>
        <fullName evidence="5">VPLPA-CTERM sorting domain-containing protein</fullName>
    </recommendedName>
</protein>
<evidence type="ECO:0000256" key="1">
    <source>
        <dbReference type="SAM" id="Phobius"/>
    </source>
</evidence>
<accession>A0ABW0SDD1</accession>
<organism evidence="3 4">
    <name type="scientific">Rubellimicrobium aerolatum</name>
    <dbReference type="NCBI Taxonomy" id="490979"/>
    <lineage>
        <taxon>Bacteria</taxon>
        <taxon>Pseudomonadati</taxon>
        <taxon>Pseudomonadota</taxon>
        <taxon>Alphaproteobacteria</taxon>
        <taxon>Rhodobacterales</taxon>
        <taxon>Roseobacteraceae</taxon>
        <taxon>Rubellimicrobium</taxon>
    </lineage>
</organism>
<evidence type="ECO:0000313" key="4">
    <source>
        <dbReference type="Proteomes" id="UP001596056"/>
    </source>
</evidence>
<dbReference type="EMBL" id="JBHSNA010000009">
    <property type="protein sequence ID" value="MFC5566973.1"/>
    <property type="molecule type" value="Genomic_DNA"/>
</dbReference>
<keyword evidence="2" id="KW-0732">Signal</keyword>
<keyword evidence="4" id="KW-1185">Reference proteome</keyword>
<dbReference type="Proteomes" id="UP001596056">
    <property type="component" value="Unassembled WGS sequence"/>
</dbReference>
<evidence type="ECO:0000313" key="3">
    <source>
        <dbReference type="EMBL" id="MFC5566973.1"/>
    </source>
</evidence>
<feature type="signal peptide" evidence="2">
    <location>
        <begin position="1"/>
        <end position="19"/>
    </location>
</feature>
<feature type="chain" id="PRO_5046242507" description="VPLPA-CTERM sorting domain-containing protein" evidence="2">
    <location>
        <begin position="20"/>
        <end position="204"/>
    </location>
</feature>
<comment type="caution">
    <text evidence="3">The sequence shown here is derived from an EMBL/GenBank/DDBJ whole genome shotgun (WGS) entry which is preliminary data.</text>
</comment>
<feature type="transmembrane region" description="Helical" evidence="1">
    <location>
        <begin position="179"/>
        <end position="197"/>
    </location>
</feature>
<dbReference type="RefSeq" id="WP_209839610.1">
    <property type="nucleotide sequence ID" value="NZ_JAGGJP010000005.1"/>
</dbReference>
<keyword evidence="1" id="KW-1133">Transmembrane helix</keyword>
<evidence type="ECO:0000256" key="2">
    <source>
        <dbReference type="SAM" id="SignalP"/>
    </source>
</evidence>
<keyword evidence="1" id="KW-0812">Transmembrane</keyword>
<gene>
    <name evidence="3" type="ORF">ACFPOC_11180</name>
</gene>
<reference evidence="4" key="1">
    <citation type="journal article" date="2019" name="Int. J. Syst. Evol. Microbiol.">
        <title>The Global Catalogue of Microorganisms (GCM) 10K type strain sequencing project: providing services to taxonomists for standard genome sequencing and annotation.</title>
        <authorList>
            <consortium name="The Broad Institute Genomics Platform"/>
            <consortium name="The Broad Institute Genome Sequencing Center for Infectious Disease"/>
            <person name="Wu L."/>
            <person name="Ma J."/>
        </authorList>
    </citation>
    <scope>NUCLEOTIDE SEQUENCE [LARGE SCALE GENOMIC DNA]</scope>
    <source>
        <strain evidence="4">KACC 11588</strain>
    </source>
</reference>
<sequence length="204" mass="21433">MKSILLATALTLGASAASAATIDFESFPHALYLFEDGPVSFTDGFATITAVAPPTTSMEIAPDVAGVGTSLWIYNESEDFDPTLAYPSVAKVSFARGVSSLSIELGDIAYDQDSIFLAIFDADDLPLGYIDFLRDIDSSDMVTLALSSGSRIAYALFGTNDYDLGAISVDNLTYEVATVPVPAGGLLLASALGLLGLKRRRRAA</sequence>
<keyword evidence="1" id="KW-0472">Membrane</keyword>
<proteinExistence type="predicted"/>
<name>A0ABW0SDD1_9RHOB</name>
<evidence type="ECO:0008006" key="5">
    <source>
        <dbReference type="Google" id="ProtNLM"/>
    </source>
</evidence>